<proteinExistence type="predicted"/>
<reference evidence="1 2" key="1">
    <citation type="submission" date="2020-02" db="EMBL/GenBank/DDBJ databases">
        <authorList>
            <person name="Kim M.K."/>
        </authorList>
    </citation>
    <scope>NUCLEOTIDE SEQUENCE [LARGE SCALE GENOMIC DNA]</scope>
    <source>
        <strain evidence="1 2">BT327</strain>
    </source>
</reference>
<dbReference type="Proteomes" id="UP000474777">
    <property type="component" value="Unassembled WGS sequence"/>
</dbReference>
<evidence type="ECO:0000313" key="2">
    <source>
        <dbReference type="Proteomes" id="UP000474777"/>
    </source>
</evidence>
<gene>
    <name evidence="1" type="ORF">GXP69_18435</name>
</gene>
<dbReference type="AlphaFoldDB" id="A0A6B3M269"/>
<name>A0A6B3M269_9BACT</name>
<sequence length="62" mass="7486">MHYLLFILEVVVELSFTYPERWDIKYKRLKNQYRRRRARRAAQHVPVTVALEPDTQLQSIAA</sequence>
<dbReference type="EMBL" id="JAAGWD010000012">
    <property type="protein sequence ID" value="NEM99681.1"/>
    <property type="molecule type" value="Genomic_DNA"/>
</dbReference>
<dbReference type="RefSeq" id="WP_163917029.1">
    <property type="nucleotide sequence ID" value="NZ_JAAGWD010000012.1"/>
</dbReference>
<organism evidence="1 2">
    <name type="scientific">Pontibacter burrus</name>
    <dbReference type="NCBI Taxonomy" id="2704466"/>
    <lineage>
        <taxon>Bacteria</taxon>
        <taxon>Pseudomonadati</taxon>
        <taxon>Bacteroidota</taxon>
        <taxon>Cytophagia</taxon>
        <taxon>Cytophagales</taxon>
        <taxon>Hymenobacteraceae</taxon>
        <taxon>Pontibacter</taxon>
    </lineage>
</organism>
<comment type="caution">
    <text evidence="1">The sequence shown here is derived from an EMBL/GenBank/DDBJ whole genome shotgun (WGS) entry which is preliminary data.</text>
</comment>
<accession>A0A6B3M269</accession>
<evidence type="ECO:0000313" key="1">
    <source>
        <dbReference type="EMBL" id="NEM99681.1"/>
    </source>
</evidence>
<protein>
    <submittedName>
        <fullName evidence="1">Uncharacterized protein</fullName>
    </submittedName>
</protein>
<keyword evidence="2" id="KW-1185">Reference proteome</keyword>